<comment type="function">
    <text evidence="9">Involved in lipopolysaccharide (LPS) biosynthesis. Catalyzes the transfer of 3-deoxy-D-manno-octulosonate (Kdo) residue(s) from CMP-Kdo to lipid IV(A), the tetraacyldisaccharide-1,4'-bisphosphate precursor of lipid A.</text>
</comment>
<comment type="catalytic activity">
    <reaction evidence="6 9">
        <text>lipid IVA (E. coli) + CMP-3-deoxy-beta-D-manno-octulosonate = alpha-Kdo-(2-&gt;6)-lipid IVA (E. coli) + CMP + H(+)</text>
        <dbReference type="Rhea" id="RHEA:28066"/>
        <dbReference type="ChEBI" id="CHEBI:15378"/>
        <dbReference type="ChEBI" id="CHEBI:58603"/>
        <dbReference type="ChEBI" id="CHEBI:60364"/>
        <dbReference type="ChEBI" id="CHEBI:60377"/>
        <dbReference type="ChEBI" id="CHEBI:85987"/>
        <dbReference type="EC" id="2.4.99.12"/>
    </reaction>
</comment>
<feature type="transmembrane region" description="Helical" evidence="9">
    <location>
        <begin position="6"/>
        <end position="27"/>
    </location>
</feature>
<sequence>MFSRFPFWLYNTALIAGAPLWLGYYGLRRRQRPLRLHERFTYCPLSHAAPRIWLHSVSVGEVLAGQPLACALREHFPHASFVISTTTDTGQARAREQLAWMDAHFYFPLDIPWLTERAVTSLQPVLVIILETEIWPNFLRTCVRHQVPVVLANGRLSDRSFARYRWLGRMMGDLLGYFRLCLMQSDTDAERIRQLGAPPERVLTTGNLKYAPPDADERARRDRIAAALQQQYHLGDGRPCIVAGSTVEGEEPILVEAFARLRAGLDRPGCRLLLAPRHPERFAEVARHLERFDWTVARRSQPRPEDVRAEVILLDTVGELAAAYRWADVAFVGGSLVPRGGHNILEPAAEGRPIVTGPHTENFRAILTRFRAADAVWQLPLTSPDGLRQELQTAFETLLRDPGQAAALGRRAQATWAAETGAVAATVAALKAYVFPHIPALASIRGD</sequence>
<evidence type="ECO:0000313" key="11">
    <source>
        <dbReference type="EMBL" id="AEP11905.1"/>
    </source>
</evidence>
<keyword evidence="9" id="KW-0472">Membrane</keyword>
<dbReference type="InterPro" id="IPR038107">
    <property type="entry name" value="Glycos_transf_N_sf"/>
</dbReference>
<dbReference type="UniPathway" id="UPA00958"/>
<dbReference type="GO" id="GO:0043842">
    <property type="term" value="F:Kdo transferase activity"/>
    <property type="evidence" value="ECO:0007669"/>
    <property type="project" value="UniProtKB-EC"/>
</dbReference>
<evidence type="ECO:0000313" key="12">
    <source>
        <dbReference type="Proteomes" id="UP000006791"/>
    </source>
</evidence>
<dbReference type="AlphaFoldDB" id="G2LIK7"/>
<evidence type="ECO:0000256" key="3">
    <source>
        <dbReference type="ARBA" id="ARBA00019077"/>
    </source>
</evidence>
<dbReference type="EC" id="2.4.99.12" evidence="2 9"/>
<comment type="pathway">
    <text evidence="1 9">Bacterial outer membrane biogenesis; LPS core biosynthesis.</text>
</comment>
<evidence type="ECO:0000256" key="1">
    <source>
        <dbReference type="ARBA" id="ARBA00004713"/>
    </source>
</evidence>
<dbReference type="STRING" id="981222.Cabther_A1151"/>
<feature type="active site" description="Proton acceptor" evidence="7">
    <location>
        <position position="61"/>
    </location>
</feature>
<dbReference type="GO" id="GO:0005886">
    <property type="term" value="C:plasma membrane"/>
    <property type="evidence" value="ECO:0007669"/>
    <property type="project" value="UniProtKB-SubCell"/>
</dbReference>
<evidence type="ECO:0000256" key="8">
    <source>
        <dbReference type="PIRSR" id="PIRSR639901-2"/>
    </source>
</evidence>
<proteinExistence type="inferred from homology"/>
<evidence type="ECO:0000256" key="6">
    <source>
        <dbReference type="ARBA" id="ARBA00049183"/>
    </source>
</evidence>
<comment type="subcellular location">
    <subcellularLocation>
        <location evidence="9">Cell membrane</location>
    </subcellularLocation>
</comment>
<dbReference type="Pfam" id="PF04413">
    <property type="entry name" value="Glycos_transf_N"/>
    <property type="match status" value="1"/>
</dbReference>
<dbReference type="Gene3D" id="3.40.50.2000">
    <property type="entry name" value="Glycogen Phosphorylase B"/>
    <property type="match status" value="1"/>
</dbReference>
<dbReference type="PANTHER" id="PTHR42755">
    <property type="entry name" value="3-DEOXY-MANNO-OCTULOSONATE CYTIDYLYLTRANSFERASE"/>
    <property type="match status" value="1"/>
</dbReference>
<keyword evidence="12" id="KW-1185">Reference proteome</keyword>
<dbReference type="InterPro" id="IPR007507">
    <property type="entry name" value="Glycos_transf_N"/>
</dbReference>
<dbReference type="Gene3D" id="3.40.50.11720">
    <property type="entry name" value="3-Deoxy-D-manno-octulosonic-acid transferase, N-terminal domain"/>
    <property type="match status" value="1"/>
</dbReference>
<comment type="similarity">
    <text evidence="9">Belongs to the glycosyltransferase group 1 family.</text>
</comment>
<keyword evidence="9" id="KW-1133">Transmembrane helix</keyword>
<dbReference type="KEGG" id="ctm:Cabther_A1151"/>
<evidence type="ECO:0000256" key="5">
    <source>
        <dbReference type="ARBA" id="ARBA00031445"/>
    </source>
</evidence>
<evidence type="ECO:0000256" key="7">
    <source>
        <dbReference type="PIRSR" id="PIRSR639901-1"/>
    </source>
</evidence>
<feature type="site" description="Transition state stabilizer" evidence="8">
    <location>
        <position position="209"/>
    </location>
</feature>
<keyword evidence="9" id="KW-0812">Transmembrane</keyword>
<keyword evidence="9" id="KW-1003">Cell membrane</keyword>
<protein>
    <recommendedName>
        <fullName evidence="3 9">3-deoxy-D-manno-octulosonic acid transferase</fullName>
        <shortName evidence="9">Kdo transferase</shortName>
        <ecNumber evidence="2 9">2.4.99.12</ecNumber>
    </recommendedName>
    <alternativeName>
        <fullName evidence="5 9">Lipid IV(A) 3-deoxy-D-manno-octulosonic acid transferase</fullName>
    </alternativeName>
</protein>
<evidence type="ECO:0000256" key="2">
    <source>
        <dbReference type="ARBA" id="ARBA00012621"/>
    </source>
</evidence>
<keyword evidence="9" id="KW-0448">Lipopolysaccharide biosynthesis</keyword>
<feature type="domain" description="3-deoxy-D-manno-octulosonic-acid transferase N-terminal" evidence="10">
    <location>
        <begin position="35"/>
        <end position="211"/>
    </location>
</feature>
<dbReference type="SUPFAM" id="SSF53756">
    <property type="entry name" value="UDP-Glycosyltransferase/glycogen phosphorylase"/>
    <property type="match status" value="1"/>
</dbReference>
<dbReference type="GO" id="GO:0009244">
    <property type="term" value="P:lipopolysaccharide core region biosynthetic process"/>
    <property type="evidence" value="ECO:0007669"/>
    <property type="project" value="UniProtKB-UniRule"/>
</dbReference>
<accession>G2LIK7</accession>
<dbReference type="InterPro" id="IPR039901">
    <property type="entry name" value="Kdotransferase"/>
</dbReference>
<evidence type="ECO:0000259" key="10">
    <source>
        <dbReference type="Pfam" id="PF04413"/>
    </source>
</evidence>
<dbReference type="Proteomes" id="UP000006791">
    <property type="component" value="Chromosome 1"/>
</dbReference>
<dbReference type="EMBL" id="CP002514">
    <property type="protein sequence ID" value="AEP11905.1"/>
    <property type="molecule type" value="Genomic_DNA"/>
</dbReference>
<evidence type="ECO:0000256" key="4">
    <source>
        <dbReference type="ARBA" id="ARBA00022679"/>
    </source>
</evidence>
<organism evidence="11 12">
    <name type="scientific">Chloracidobacterium thermophilum (strain B)</name>
    <dbReference type="NCBI Taxonomy" id="981222"/>
    <lineage>
        <taxon>Bacteria</taxon>
        <taxon>Pseudomonadati</taxon>
        <taxon>Acidobacteriota</taxon>
        <taxon>Terriglobia</taxon>
        <taxon>Terriglobales</taxon>
        <taxon>Acidobacteriaceae</taxon>
        <taxon>Chloracidobacterium</taxon>
    </lineage>
</organism>
<reference evidence="11 12" key="1">
    <citation type="journal article" date="2012" name="Environ. Microbiol.">
        <title>Complete genome of Candidatus Chloracidobacterium thermophilum, a chlorophyll-based photoheterotroph belonging to the phylum Acidobacteria.</title>
        <authorList>
            <person name="Garcia Costas A.M."/>
            <person name="Liu Z."/>
            <person name="Tomsho L.P."/>
            <person name="Schuster S.C."/>
            <person name="Ward D.M."/>
            <person name="Bryant D.A."/>
        </authorList>
    </citation>
    <scope>NUCLEOTIDE SEQUENCE [LARGE SCALE GENOMIC DNA]</scope>
    <source>
        <strain evidence="11 12">B</strain>
    </source>
</reference>
<evidence type="ECO:0000256" key="9">
    <source>
        <dbReference type="RuleBase" id="RU365103"/>
    </source>
</evidence>
<dbReference type="HOGENOM" id="CLU_036146_2_0_0"/>
<keyword evidence="4 9" id="KW-0808">Transferase</keyword>
<feature type="site" description="Transition state stabilizer" evidence="8">
    <location>
        <position position="131"/>
    </location>
</feature>
<dbReference type="PANTHER" id="PTHR42755:SF1">
    <property type="entry name" value="3-DEOXY-D-MANNO-OCTULOSONIC ACID TRANSFERASE, MITOCHONDRIAL-RELATED"/>
    <property type="match status" value="1"/>
</dbReference>
<dbReference type="RefSeq" id="WP_014099643.1">
    <property type="nucleotide sequence ID" value="NC_016024.1"/>
</dbReference>
<dbReference type="GO" id="GO:0009245">
    <property type="term" value="P:lipid A biosynthetic process"/>
    <property type="evidence" value="ECO:0007669"/>
    <property type="project" value="TreeGrafter"/>
</dbReference>
<name>G2LIK7_CHLTF</name>
<gene>
    <name evidence="11" type="ordered locus">Cabther_A1151</name>
</gene>